<gene>
    <name evidence="12" type="primary">yjjX</name>
    <name evidence="12" type="ORF">GCM10023331_06980</name>
</gene>
<evidence type="ECO:0000256" key="3">
    <source>
        <dbReference type="ARBA" id="ARBA00022741"/>
    </source>
</evidence>
<dbReference type="NCBIfam" id="TIGR00258">
    <property type="entry name" value="inosine/xanthosine triphosphatase"/>
    <property type="match status" value="1"/>
</dbReference>
<comment type="caution">
    <text evidence="12">The sequence shown here is derived from an EMBL/GenBank/DDBJ whole genome shotgun (WGS) entry which is preliminary data.</text>
</comment>
<comment type="catalytic activity">
    <reaction evidence="8 10">
        <text>ITP + H2O = IDP + phosphate + H(+)</text>
        <dbReference type="Rhea" id="RHEA:28330"/>
        <dbReference type="ChEBI" id="CHEBI:15377"/>
        <dbReference type="ChEBI" id="CHEBI:15378"/>
        <dbReference type="ChEBI" id="CHEBI:43474"/>
        <dbReference type="ChEBI" id="CHEBI:58280"/>
        <dbReference type="ChEBI" id="CHEBI:61402"/>
        <dbReference type="EC" id="3.6.1.73"/>
    </reaction>
</comment>
<keyword evidence="6 10" id="KW-0546">Nucleotide metabolism</keyword>
<comment type="cofactor">
    <cofactor evidence="10">
        <name>Mg(2+)</name>
        <dbReference type="ChEBI" id="CHEBI:18420"/>
    </cofactor>
    <cofactor evidence="10">
        <name>Mn(2+)</name>
        <dbReference type="ChEBI" id="CHEBI:29035"/>
    </cofactor>
    <text evidence="10">Binds 1 divalent metal cation per subunit; can use either Mg(2+) or Mn(2+).</text>
</comment>
<comment type="function">
    <text evidence="10">Phosphatase that hydrolyzes non-canonical purine nucleotides such as XTP and ITP to their respective diphosphate derivatives. Probably excludes non-canonical purines from DNA/RNA precursor pool, thus preventing their incorporation into DNA/RNA and avoiding chromosomal lesions.</text>
</comment>
<name>A0ABP9D8D6_9BACT</name>
<feature type="domain" description="Non-canonical purine NTP phosphatase/PRRC1" evidence="11">
    <location>
        <begin position="7"/>
        <end position="171"/>
    </location>
</feature>
<evidence type="ECO:0000256" key="5">
    <source>
        <dbReference type="ARBA" id="ARBA00022842"/>
    </source>
</evidence>
<dbReference type="HAMAP" id="MF_00648">
    <property type="entry name" value="Non_canon_purine_NTPase_YjjX"/>
    <property type="match status" value="1"/>
</dbReference>
<evidence type="ECO:0000256" key="7">
    <source>
        <dbReference type="ARBA" id="ARBA00023211"/>
    </source>
</evidence>
<dbReference type="EC" id="3.6.1.73" evidence="10"/>
<evidence type="ECO:0000256" key="2">
    <source>
        <dbReference type="ARBA" id="ARBA00022723"/>
    </source>
</evidence>
<dbReference type="Pfam" id="PF01931">
    <property type="entry name" value="NTPase_I-T"/>
    <property type="match status" value="1"/>
</dbReference>
<sequence>MKKIVIASLNPVKVNASLSTFQKAFSEEVFEAEGLSIPSGVSDQPMSEEETLTGAINRAKGAQETASEGDYFVGIEGGIQATPQGMSAFAWVYILDRHGRSSQARTANFYLPPKVTELIYQGVELGHANDKVFGELNSKQKGGAVGSLTAGILGRTEYYEQAVLLALIPFINPQLYF</sequence>
<comment type="catalytic activity">
    <reaction evidence="9 10">
        <text>XTP + H2O = XDP + phosphate + H(+)</text>
        <dbReference type="Rhea" id="RHEA:28406"/>
        <dbReference type="ChEBI" id="CHEBI:15377"/>
        <dbReference type="ChEBI" id="CHEBI:15378"/>
        <dbReference type="ChEBI" id="CHEBI:43474"/>
        <dbReference type="ChEBI" id="CHEBI:59884"/>
        <dbReference type="ChEBI" id="CHEBI:61314"/>
        <dbReference type="EC" id="3.6.1.73"/>
    </reaction>
</comment>
<comment type="subunit">
    <text evidence="10">Homodimer.</text>
</comment>
<reference evidence="13" key="1">
    <citation type="journal article" date="2019" name="Int. J. Syst. Evol. Microbiol.">
        <title>The Global Catalogue of Microorganisms (GCM) 10K type strain sequencing project: providing services to taxonomists for standard genome sequencing and annotation.</title>
        <authorList>
            <consortium name="The Broad Institute Genomics Platform"/>
            <consortium name="The Broad Institute Genome Sequencing Center for Infectious Disease"/>
            <person name="Wu L."/>
            <person name="Ma J."/>
        </authorList>
    </citation>
    <scope>NUCLEOTIDE SEQUENCE [LARGE SCALE GENOMIC DNA]</scope>
    <source>
        <strain evidence="13">JCM 18326</strain>
    </source>
</reference>
<keyword evidence="3 10" id="KW-0547">Nucleotide-binding</keyword>
<accession>A0ABP9D8D6</accession>
<proteinExistence type="inferred from homology"/>
<dbReference type="PANTHER" id="PTHR34699:SF2">
    <property type="entry name" value="NON-CANONICAL PURINE NTP PHOSPHATASE_PRRC1 DOMAIN-CONTAINING PROTEIN"/>
    <property type="match status" value="1"/>
</dbReference>
<protein>
    <recommendedName>
        <fullName evidence="10">Probable inosine/xanthosine triphosphatase</fullName>
        <shortName evidence="10">ITPase/XTPase</shortName>
        <ecNumber evidence="10">3.6.1.73</ecNumber>
    </recommendedName>
    <alternativeName>
        <fullName evidence="10">Non-canonical purine NTP phosphatase</fullName>
    </alternativeName>
    <alternativeName>
        <fullName evidence="10">Non-standard purine NTP phosphatase</fullName>
    </alternativeName>
    <alternativeName>
        <fullName evidence="10">Nucleoside-triphosphate phosphatase</fullName>
        <shortName evidence="10">NTPase</shortName>
    </alternativeName>
</protein>
<dbReference type="RefSeq" id="WP_345369233.1">
    <property type="nucleotide sequence ID" value="NZ_BAABJX010000015.1"/>
</dbReference>
<keyword evidence="5 10" id="KW-0460">Magnesium</keyword>
<comment type="similarity">
    <text evidence="10">Belongs to the YjjX NTPase family.</text>
</comment>
<organism evidence="12 13">
    <name type="scientific">Algivirga pacifica</name>
    <dbReference type="NCBI Taxonomy" id="1162670"/>
    <lineage>
        <taxon>Bacteria</taxon>
        <taxon>Pseudomonadati</taxon>
        <taxon>Bacteroidota</taxon>
        <taxon>Cytophagia</taxon>
        <taxon>Cytophagales</taxon>
        <taxon>Flammeovirgaceae</taxon>
        <taxon>Algivirga</taxon>
    </lineage>
</organism>
<evidence type="ECO:0000256" key="6">
    <source>
        <dbReference type="ARBA" id="ARBA00023080"/>
    </source>
</evidence>
<keyword evidence="13" id="KW-1185">Reference proteome</keyword>
<evidence type="ECO:0000313" key="13">
    <source>
        <dbReference type="Proteomes" id="UP001500298"/>
    </source>
</evidence>
<dbReference type="EMBL" id="BAABJX010000015">
    <property type="protein sequence ID" value="GAA4825163.1"/>
    <property type="molecule type" value="Genomic_DNA"/>
</dbReference>
<dbReference type="InterPro" id="IPR029001">
    <property type="entry name" value="ITPase-like_fam"/>
</dbReference>
<dbReference type="SUPFAM" id="SSF52972">
    <property type="entry name" value="ITPase-like"/>
    <property type="match status" value="1"/>
</dbReference>
<dbReference type="Gene3D" id="3.90.950.10">
    <property type="match status" value="1"/>
</dbReference>
<evidence type="ECO:0000256" key="1">
    <source>
        <dbReference type="ARBA" id="ARBA00001936"/>
    </source>
</evidence>
<evidence type="ECO:0000256" key="4">
    <source>
        <dbReference type="ARBA" id="ARBA00022801"/>
    </source>
</evidence>
<keyword evidence="4 10" id="KW-0378">Hydrolase</keyword>
<dbReference type="InterPro" id="IPR026533">
    <property type="entry name" value="NTPase/PRRC1"/>
</dbReference>
<dbReference type="Proteomes" id="UP001500298">
    <property type="component" value="Unassembled WGS sequence"/>
</dbReference>
<dbReference type="PANTHER" id="PTHR34699">
    <property type="match status" value="1"/>
</dbReference>
<evidence type="ECO:0000313" key="12">
    <source>
        <dbReference type="EMBL" id="GAA4825163.1"/>
    </source>
</evidence>
<keyword evidence="7 10" id="KW-0464">Manganese</keyword>
<dbReference type="NCBIfam" id="NF003459">
    <property type="entry name" value="PRK05074.1"/>
    <property type="match status" value="1"/>
</dbReference>
<feature type="binding site" evidence="10">
    <location>
        <position position="68"/>
    </location>
    <ligand>
        <name>Mg(2+)</name>
        <dbReference type="ChEBI" id="CHEBI:18420"/>
    </ligand>
</feature>
<evidence type="ECO:0000256" key="10">
    <source>
        <dbReference type="HAMAP-Rule" id="MF_00648"/>
    </source>
</evidence>
<dbReference type="InterPro" id="IPR002786">
    <property type="entry name" value="Non_canon_purine_NTPase"/>
</dbReference>
<comment type="caution">
    <text evidence="10">Lacks conserved residue(s) required for the propagation of feature annotation.</text>
</comment>
<evidence type="ECO:0000256" key="9">
    <source>
        <dbReference type="ARBA" id="ARBA00048781"/>
    </source>
</evidence>
<keyword evidence="2 10" id="KW-0479">Metal-binding</keyword>
<comment type="cofactor">
    <cofactor evidence="1">
        <name>Mn(2+)</name>
        <dbReference type="ChEBI" id="CHEBI:29035"/>
    </cofactor>
</comment>
<evidence type="ECO:0000259" key="11">
    <source>
        <dbReference type="Pfam" id="PF01931"/>
    </source>
</evidence>
<dbReference type="InterPro" id="IPR050299">
    <property type="entry name" value="YjjX_NTPase"/>
</dbReference>
<feature type="binding site" evidence="10">
    <location>
        <begin position="68"/>
        <end position="69"/>
    </location>
    <ligand>
        <name>substrate</name>
    </ligand>
</feature>
<evidence type="ECO:0000256" key="8">
    <source>
        <dbReference type="ARBA" id="ARBA00048174"/>
    </source>
</evidence>